<protein>
    <submittedName>
        <fullName evidence="1">Uncharacterized protein</fullName>
    </submittedName>
</protein>
<keyword evidence="2" id="KW-1185">Reference proteome</keyword>
<sequence>MILGMAENNADRLDEARQLIAAALDLVVAADETLAAAELEQALDTVIRRGDELRFSSSSSHRRPSATQ</sequence>
<comment type="caution">
    <text evidence="1">The sequence shown here is derived from an EMBL/GenBank/DDBJ whole genome shotgun (WGS) entry which is preliminary data.</text>
</comment>
<reference evidence="1 2" key="1">
    <citation type="journal article" date="2013" name="Int. J. Syst. Evol. Microbiol.">
        <title>Sphingomonas kyungheensis sp. nov., a bacterium with ginsenoside-converting activity isolated from soil of a ginseng field.</title>
        <authorList>
            <person name="Son H.M."/>
            <person name="Yang J.E."/>
            <person name="Park Y."/>
            <person name="Han C.K."/>
            <person name="Kim S.G."/>
            <person name="Kook M."/>
            <person name="Yi T.H."/>
        </authorList>
    </citation>
    <scope>NUCLEOTIDE SEQUENCE [LARGE SCALE GENOMIC DNA]</scope>
    <source>
        <strain evidence="1 2">LMG 26582</strain>
    </source>
</reference>
<dbReference type="Proteomes" id="UP001367771">
    <property type="component" value="Unassembled WGS sequence"/>
</dbReference>
<dbReference type="RefSeq" id="WP_271299313.1">
    <property type="nucleotide sequence ID" value="NZ_JBBBDM010000001.1"/>
</dbReference>
<evidence type="ECO:0000313" key="2">
    <source>
        <dbReference type="Proteomes" id="UP001367771"/>
    </source>
</evidence>
<dbReference type="EMBL" id="JBBBDM010000001">
    <property type="protein sequence ID" value="MEI5686019.1"/>
    <property type="molecule type" value="Genomic_DNA"/>
</dbReference>
<gene>
    <name evidence="1" type="ORF">V8201_02880</name>
</gene>
<accession>A0ABU8H053</accession>
<evidence type="ECO:0000313" key="1">
    <source>
        <dbReference type="EMBL" id="MEI5686019.1"/>
    </source>
</evidence>
<organism evidence="1 2">
    <name type="scientific">Sphingomonas kyungheensis</name>
    <dbReference type="NCBI Taxonomy" id="1069987"/>
    <lineage>
        <taxon>Bacteria</taxon>
        <taxon>Pseudomonadati</taxon>
        <taxon>Pseudomonadota</taxon>
        <taxon>Alphaproteobacteria</taxon>
        <taxon>Sphingomonadales</taxon>
        <taxon>Sphingomonadaceae</taxon>
        <taxon>Sphingomonas</taxon>
    </lineage>
</organism>
<name>A0ABU8H053_9SPHN</name>
<proteinExistence type="predicted"/>